<evidence type="ECO:0000313" key="3">
    <source>
        <dbReference type="Proteomes" id="UP001156870"/>
    </source>
</evidence>
<evidence type="ECO:0000256" key="1">
    <source>
        <dbReference type="SAM" id="MobiDB-lite"/>
    </source>
</evidence>
<dbReference type="InterPro" id="IPR022529">
    <property type="entry name" value="DUF3530"/>
</dbReference>
<feature type="region of interest" description="Disordered" evidence="1">
    <location>
        <begin position="194"/>
        <end position="271"/>
    </location>
</feature>
<feature type="compositionally biased region" description="Basic and acidic residues" evidence="1">
    <location>
        <begin position="216"/>
        <end position="235"/>
    </location>
</feature>
<accession>A0AA37T881</accession>
<feature type="compositionally biased region" description="Pro residues" evidence="1">
    <location>
        <begin position="202"/>
        <end position="214"/>
    </location>
</feature>
<dbReference type="AlphaFoldDB" id="A0AA37T881"/>
<sequence>MFASVISATWARIVALSTELTQKIEQASINIPPSFFHLWRHVSIKPLFSGIFLCVWATVGLAQSSEDTPMTSENSTPPPTLPANSESDNEDVNSSSTSEKPDSVFHGPRAEILYNEEMQMMAVAESIQDAEVVWLEAAEQKFLSLYDADRSGNPQGAVILLHDSGHHANWPRSSSKLRRHLAYYGWSSLAINLPTAEHPKPPPRPKPIQPPSPPSDQKEKENGDSSTSKVDRLPETEVIYDSETGELSDGQLGANAMPDADTMTDENVDDGNNNIDEAMTATEAVSPENKSETTPKYSHDAIIDLRLKMALDFLHSKGQFNVAVIGFGEGAFYAARFAADMNRSSSAQSAPPKSMGENENTAEESNLAIGALVMIDPKHQAIGVPTPLLDYLTDPKLQVLDIITEDNELQTLLAESRLTKSKRSGFETYRQTTLTSALDATNSTFLERRVRGFLQRHMSGTTLENATVIQQP</sequence>
<feature type="region of interest" description="Disordered" evidence="1">
    <location>
        <begin position="66"/>
        <end position="107"/>
    </location>
</feature>
<feature type="compositionally biased region" description="Polar residues" evidence="1">
    <location>
        <begin position="66"/>
        <end position="75"/>
    </location>
</feature>
<dbReference type="EMBL" id="BSPD01000031">
    <property type="protein sequence ID" value="GLS25616.1"/>
    <property type="molecule type" value="Genomic_DNA"/>
</dbReference>
<dbReference type="RefSeq" id="WP_232594156.1">
    <property type="nucleotide sequence ID" value="NZ_BSPD01000031.1"/>
</dbReference>
<reference evidence="2 3" key="1">
    <citation type="journal article" date="2014" name="Int. J. Syst. Evol. Microbiol.">
        <title>Complete genome sequence of Corynebacterium casei LMG S-19264T (=DSM 44701T), isolated from a smear-ripened cheese.</title>
        <authorList>
            <consortium name="US DOE Joint Genome Institute (JGI-PGF)"/>
            <person name="Walter F."/>
            <person name="Albersmeier A."/>
            <person name="Kalinowski J."/>
            <person name="Ruckert C."/>
        </authorList>
    </citation>
    <scope>NUCLEOTIDE SEQUENCE [LARGE SCALE GENOMIC DNA]</scope>
    <source>
        <strain evidence="2 3">NBRC 110095</strain>
    </source>
</reference>
<dbReference type="Proteomes" id="UP001156870">
    <property type="component" value="Unassembled WGS sequence"/>
</dbReference>
<name>A0AA37T881_9GAMM</name>
<evidence type="ECO:0008006" key="4">
    <source>
        <dbReference type="Google" id="ProtNLM"/>
    </source>
</evidence>
<gene>
    <name evidence="2" type="ORF">GCM10007877_13300</name>
</gene>
<dbReference type="Pfam" id="PF12048">
    <property type="entry name" value="DUF3530"/>
    <property type="match status" value="1"/>
</dbReference>
<comment type="caution">
    <text evidence="2">The sequence shown here is derived from an EMBL/GenBank/DDBJ whole genome shotgun (WGS) entry which is preliminary data.</text>
</comment>
<proteinExistence type="predicted"/>
<organism evidence="2 3">
    <name type="scientific">Marinibactrum halimedae</name>
    <dbReference type="NCBI Taxonomy" id="1444977"/>
    <lineage>
        <taxon>Bacteria</taxon>
        <taxon>Pseudomonadati</taxon>
        <taxon>Pseudomonadota</taxon>
        <taxon>Gammaproteobacteria</taxon>
        <taxon>Cellvibrionales</taxon>
        <taxon>Cellvibrionaceae</taxon>
        <taxon>Marinibactrum</taxon>
    </lineage>
</organism>
<evidence type="ECO:0000313" key="2">
    <source>
        <dbReference type="EMBL" id="GLS25616.1"/>
    </source>
</evidence>
<protein>
    <recommendedName>
        <fullName evidence="4">DUF3530 family protein</fullName>
    </recommendedName>
</protein>
<keyword evidence="3" id="KW-1185">Reference proteome</keyword>